<evidence type="ECO:0000259" key="1">
    <source>
        <dbReference type="Pfam" id="PF08241"/>
    </source>
</evidence>
<keyword evidence="3" id="KW-1185">Reference proteome</keyword>
<dbReference type="PANTHER" id="PTHR43591">
    <property type="entry name" value="METHYLTRANSFERASE"/>
    <property type="match status" value="1"/>
</dbReference>
<dbReference type="CDD" id="cd02440">
    <property type="entry name" value="AdoMet_MTases"/>
    <property type="match status" value="1"/>
</dbReference>
<feature type="domain" description="Methyltransferase type 11" evidence="1">
    <location>
        <begin position="64"/>
        <end position="149"/>
    </location>
</feature>
<dbReference type="SUPFAM" id="SSF53335">
    <property type="entry name" value="S-adenosyl-L-methionine-dependent methyltransferases"/>
    <property type="match status" value="1"/>
</dbReference>
<evidence type="ECO:0000313" key="3">
    <source>
        <dbReference type="Proteomes" id="UP001144280"/>
    </source>
</evidence>
<name>A0ABQ5QZ33_9ACTN</name>
<comment type="caution">
    <text evidence="2">The sequence shown here is derived from an EMBL/GenBank/DDBJ whole genome shotgun (WGS) entry which is preliminary data.</text>
</comment>
<sequence>MYDGNPQTKGDKMAIGNKQQWQDAFEAYKALIHDPRYDSEYLRRTGLVPHMIELIGDMRRLQVLDAGCGTGWLFDAITPLGGCECDVVPPVRRNNSRIRSHCQDVCRLTYDDDSFDLVVSSLVLMWVDDLYGAFREAYRVTRPGGRLIVSLMHPYFHTNGHVLHNGSFLIDQSVGSREERNVMISGIVGPLTYYSRPLVDYYNAALQARWRLVGFRDHFIDMERYRIETVDRVKFTHRTDKIPLFTFFVCGKDT</sequence>
<dbReference type="Gene3D" id="3.40.50.150">
    <property type="entry name" value="Vaccinia Virus protein VP39"/>
    <property type="match status" value="1"/>
</dbReference>
<dbReference type="Proteomes" id="UP001144280">
    <property type="component" value="Unassembled WGS sequence"/>
</dbReference>
<organism evidence="2 3">
    <name type="scientific">Phytohabitans aurantiacus</name>
    <dbReference type="NCBI Taxonomy" id="3016789"/>
    <lineage>
        <taxon>Bacteria</taxon>
        <taxon>Bacillati</taxon>
        <taxon>Actinomycetota</taxon>
        <taxon>Actinomycetes</taxon>
        <taxon>Micromonosporales</taxon>
        <taxon>Micromonosporaceae</taxon>
    </lineage>
</organism>
<reference evidence="2" key="1">
    <citation type="submission" date="2022-12" db="EMBL/GenBank/DDBJ databases">
        <title>New Phytohabitans aurantiacus sp. RD004123 nov., an actinomycete isolated from soil.</title>
        <authorList>
            <person name="Triningsih D.W."/>
            <person name="Harunari E."/>
            <person name="Igarashi Y."/>
        </authorList>
    </citation>
    <scope>NUCLEOTIDE SEQUENCE</scope>
    <source>
        <strain evidence="2">RD004123</strain>
    </source>
</reference>
<proteinExistence type="predicted"/>
<protein>
    <recommendedName>
        <fullName evidence="1">Methyltransferase type 11 domain-containing protein</fullName>
    </recommendedName>
</protein>
<accession>A0ABQ5QZ33</accession>
<dbReference type="PANTHER" id="PTHR43591:SF110">
    <property type="entry name" value="RHODANESE DOMAIN-CONTAINING PROTEIN"/>
    <property type="match status" value="1"/>
</dbReference>
<dbReference type="EMBL" id="BSDI01000028">
    <property type="protein sequence ID" value="GLH99813.1"/>
    <property type="molecule type" value="Genomic_DNA"/>
</dbReference>
<evidence type="ECO:0000313" key="2">
    <source>
        <dbReference type="EMBL" id="GLH99813.1"/>
    </source>
</evidence>
<gene>
    <name evidence="2" type="ORF">Pa4123_50900</name>
</gene>
<dbReference type="Pfam" id="PF08241">
    <property type="entry name" value="Methyltransf_11"/>
    <property type="match status" value="1"/>
</dbReference>
<dbReference type="InterPro" id="IPR029063">
    <property type="entry name" value="SAM-dependent_MTases_sf"/>
</dbReference>
<dbReference type="InterPro" id="IPR013216">
    <property type="entry name" value="Methyltransf_11"/>
</dbReference>